<dbReference type="InterPro" id="IPR002781">
    <property type="entry name" value="TM_pro_TauE-like"/>
</dbReference>
<keyword evidence="2" id="KW-0813">Transport</keyword>
<feature type="transmembrane region" description="Helical" evidence="7">
    <location>
        <begin position="210"/>
        <end position="229"/>
    </location>
</feature>
<name>A0A383DLQ4_9ZZZZ</name>
<keyword evidence="3" id="KW-1003">Cell membrane</keyword>
<dbReference type="PANTHER" id="PTHR30269:SF37">
    <property type="entry name" value="MEMBRANE TRANSPORTER PROTEIN"/>
    <property type="match status" value="1"/>
</dbReference>
<accession>A0A383DLQ4</accession>
<dbReference type="Pfam" id="PF01925">
    <property type="entry name" value="TauE"/>
    <property type="match status" value="1"/>
</dbReference>
<evidence type="ECO:0000256" key="4">
    <source>
        <dbReference type="ARBA" id="ARBA00022692"/>
    </source>
</evidence>
<dbReference type="AlphaFoldDB" id="A0A383DLQ4"/>
<feature type="non-terminal residue" evidence="8">
    <location>
        <position position="1"/>
    </location>
</feature>
<feature type="transmembrane region" description="Helical" evidence="7">
    <location>
        <begin position="32"/>
        <end position="51"/>
    </location>
</feature>
<proteinExistence type="predicted"/>
<evidence type="ECO:0000256" key="3">
    <source>
        <dbReference type="ARBA" id="ARBA00022475"/>
    </source>
</evidence>
<dbReference type="EMBL" id="UINC01217962">
    <property type="protein sequence ID" value="SVE44788.1"/>
    <property type="molecule type" value="Genomic_DNA"/>
</dbReference>
<evidence type="ECO:0000256" key="7">
    <source>
        <dbReference type="SAM" id="Phobius"/>
    </source>
</evidence>
<feature type="transmembrane region" description="Helical" evidence="7">
    <location>
        <begin position="63"/>
        <end position="81"/>
    </location>
</feature>
<gene>
    <name evidence="8" type="ORF">METZ01_LOCUS497642</name>
</gene>
<feature type="transmembrane region" description="Helical" evidence="7">
    <location>
        <begin position="87"/>
        <end position="106"/>
    </location>
</feature>
<evidence type="ECO:0000256" key="5">
    <source>
        <dbReference type="ARBA" id="ARBA00022989"/>
    </source>
</evidence>
<reference evidence="8" key="1">
    <citation type="submission" date="2018-05" db="EMBL/GenBank/DDBJ databases">
        <authorList>
            <person name="Lanie J.A."/>
            <person name="Ng W.-L."/>
            <person name="Kazmierczak K.M."/>
            <person name="Andrzejewski T.M."/>
            <person name="Davidsen T.M."/>
            <person name="Wayne K.J."/>
            <person name="Tettelin H."/>
            <person name="Glass J.I."/>
            <person name="Rusch D."/>
            <person name="Podicherti R."/>
            <person name="Tsui H.-C.T."/>
            <person name="Winkler M.E."/>
        </authorList>
    </citation>
    <scope>NUCLEOTIDE SEQUENCE</scope>
</reference>
<evidence type="ECO:0000256" key="2">
    <source>
        <dbReference type="ARBA" id="ARBA00022448"/>
    </source>
</evidence>
<dbReference type="InterPro" id="IPR052017">
    <property type="entry name" value="TSUP"/>
</dbReference>
<evidence type="ECO:0000313" key="8">
    <source>
        <dbReference type="EMBL" id="SVE44788.1"/>
    </source>
</evidence>
<feature type="transmembrane region" description="Helical" evidence="7">
    <location>
        <begin position="151"/>
        <end position="175"/>
    </location>
</feature>
<feature type="transmembrane region" description="Helical" evidence="7">
    <location>
        <begin position="118"/>
        <end position="139"/>
    </location>
</feature>
<dbReference type="PANTHER" id="PTHR30269">
    <property type="entry name" value="TRANSMEMBRANE PROTEIN YFCA"/>
    <property type="match status" value="1"/>
</dbReference>
<sequence>GVILFGISKGGFAGPIAILSIPLMSFTMSPQTAAGILLPILIVMDFVALYIYWGKWDLKNIKIIIPISIIGIIIGTFTFSFVSDDGIRIIIGVIAILFIFLSFIQKNNFLIIPTKNKGFFWSLIAGYTSFLIHAGGTPINFYLLPQKLNKTIYMGTMTIVFLIINLIKLIPYYYLGQLDLSNLKVSLILSPLAPISILIGYYLHKKVSENIFYYFIYFFLGIGGIKLIYDGIF</sequence>
<evidence type="ECO:0000256" key="1">
    <source>
        <dbReference type="ARBA" id="ARBA00004651"/>
    </source>
</evidence>
<comment type="subcellular location">
    <subcellularLocation>
        <location evidence="1">Cell membrane</location>
        <topology evidence="1">Multi-pass membrane protein</topology>
    </subcellularLocation>
</comment>
<dbReference type="GO" id="GO:0005886">
    <property type="term" value="C:plasma membrane"/>
    <property type="evidence" value="ECO:0007669"/>
    <property type="project" value="UniProtKB-SubCell"/>
</dbReference>
<organism evidence="8">
    <name type="scientific">marine metagenome</name>
    <dbReference type="NCBI Taxonomy" id="408172"/>
    <lineage>
        <taxon>unclassified sequences</taxon>
        <taxon>metagenomes</taxon>
        <taxon>ecological metagenomes</taxon>
    </lineage>
</organism>
<evidence type="ECO:0000256" key="6">
    <source>
        <dbReference type="ARBA" id="ARBA00023136"/>
    </source>
</evidence>
<feature type="transmembrane region" description="Helical" evidence="7">
    <location>
        <begin position="187"/>
        <end position="204"/>
    </location>
</feature>
<keyword evidence="4 7" id="KW-0812">Transmembrane</keyword>
<keyword evidence="5 7" id="KW-1133">Transmembrane helix</keyword>
<keyword evidence="6 7" id="KW-0472">Membrane</keyword>
<protein>
    <recommendedName>
        <fullName evidence="9">Membrane transporter protein</fullName>
    </recommendedName>
</protein>
<evidence type="ECO:0008006" key="9">
    <source>
        <dbReference type="Google" id="ProtNLM"/>
    </source>
</evidence>